<accession>A0ABV9A5D0</accession>
<evidence type="ECO:0000313" key="3">
    <source>
        <dbReference type="Proteomes" id="UP001595997"/>
    </source>
</evidence>
<proteinExistence type="predicted"/>
<name>A0ABV9A5D0_9ACTN</name>
<reference evidence="3" key="1">
    <citation type="journal article" date="2019" name="Int. J. Syst. Evol. Microbiol.">
        <title>The Global Catalogue of Microorganisms (GCM) 10K type strain sequencing project: providing services to taxonomists for standard genome sequencing and annotation.</title>
        <authorList>
            <consortium name="The Broad Institute Genomics Platform"/>
            <consortium name="The Broad Institute Genome Sequencing Center for Infectious Disease"/>
            <person name="Wu L."/>
            <person name="Ma J."/>
        </authorList>
    </citation>
    <scope>NUCLEOTIDE SEQUENCE [LARGE SCALE GENOMIC DNA]</scope>
    <source>
        <strain evidence="3">CGMCC 4.7357</strain>
    </source>
</reference>
<dbReference type="EMBL" id="JBHSFH010000004">
    <property type="protein sequence ID" value="MFC4493895.1"/>
    <property type="molecule type" value="Genomic_DNA"/>
</dbReference>
<evidence type="ECO:0000256" key="1">
    <source>
        <dbReference type="SAM" id="Phobius"/>
    </source>
</evidence>
<evidence type="ECO:0000313" key="2">
    <source>
        <dbReference type="EMBL" id="MFC4493895.1"/>
    </source>
</evidence>
<keyword evidence="1" id="KW-0812">Transmembrane</keyword>
<keyword evidence="1" id="KW-0472">Membrane</keyword>
<evidence type="ECO:0008006" key="4">
    <source>
        <dbReference type="Google" id="ProtNLM"/>
    </source>
</evidence>
<feature type="transmembrane region" description="Helical" evidence="1">
    <location>
        <begin position="55"/>
        <end position="75"/>
    </location>
</feature>
<gene>
    <name evidence="2" type="ORF">ACFPA8_07070</name>
</gene>
<dbReference type="RefSeq" id="WP_386443903.1">
    <property type="nucleotide sequence ID" value="NZ_JBHSFH010000004.1"/>
</dbReference>
<keyword evidence="3" id="KW-1185">Reference proteome</keyword>
<keyword evidence="1" id="KW-1133">Transmembrane helix</keyword>
<dbReference type="Proteomes" id="UP001595997">
    <property type="component" value="Unassembled WGS sequence"/>
</dbReference>
<protein>
    <recommendedName>
        <fullName evidence="4">Integral membrane protein</fullName>
    </recommendedName>
</protein>
<organism evidence="2 3">
    <name type="scientific">Streptomyces ovatisporus</name>
    <dbReference type="NCBI Taxonomy" id="1128682"/>
    <lineage>
        <taxon>Bacteria</taxon>
        <taxon>Bacillati</taxon>
        <taxon>Actinomycetota</taxon>
        <taxon>Actinomycetes</taxon>
        <taxon>Kitasatosporales</taxon>
        <taxon>Streptomycetaceae</taxon>
        <taxon>Streptomyces</taxon>
    </lineage>
</organism>
<comment type="caution">
    <text evidence="2">The sequence shown here is derived from an EMBL/GenBank/DDBJ whole genome shotgun (WGS) entry which is preliminary data.</text>
</comment>
<sequence length="204" mass="22052">MPVSPETSHDALDPHQVLRHNYGLFARRLGLRVGISGFLLVLPLILGALGVPSAFLSAAPAAIGVIGLGFTFVNFKGHPLRLRKCSKVLDAYPLEPGTVTRLGKPTQTHNQTFYTLDVRRGEGAEGGKMRAVEPQGLNRWPKGMEEGVYMAGDLAFGGVIVVPGSKALLLMRPEPWDEAAPKRNAAAPDRIERARRAGIELIPF</sequence>
<feature type="transmembrane region" description="Helical" evidence="1">
    <location>
        <begin position="29"/>
        <end position="49"/>
    </location>
</feature>